<accession>A0A7S1TW32</accession>
<organism evidence="6">
    <name type="scientific">Phaeomonas parva</name>
    <dbReference type="NCBI Taxonomy" id="124430"/>
    <lineage>
        <taxon>Eukaryota</taxon>
        <taxon>Sar</taxon>
        <taxon>Stramenopiles</taxon>
        <taxon>Ochrophyta</taxon>
        <taxon>Pinguiophyceae</taxon>
        <taxon>Pinguiochrysidales</taxon>
        <taxon>Pinguiochrysidaceae</taxon>
        <taxon>Phaeomonas</taxon>
    </lineage>
</organism>
<dbReference type="Gene3D" id="1.10.10.1760">
    <property type="entry name" value="60S ribosomal protein L36"/>
    <property type="match status" value="1"/>
</dbReference>
<evidence type="ECO:0000256" key="3">
    <source>
        <dbReference type="ARBA" id="ARBA00023274"/>
    </source>
</evidence>
<evidence type="ECO:0000313" key="6">
    <source>
        <dbReference type="EMBL" id="CAD9247500.1"/>
    </source>
</evidence>
<sequence length="105" mass="11555">MVSSTGMRAPGANSYPVTKIAKASKPKHRKGKTQAKVALARSVIREVAGLMPYEKRMLDILKTGGATAEKRMYKFAKNRLGTHKRANQKKDDVKAIDAAMRAAQR</sequence>
<dbReference type="GO" id="GO:1990904">
    <property type="term" value="C:ribonucleoprotein complex"/>
    <property type="evidence" value="ECO:0007669"/>
    <property type="project" value="UniProtKB-KW"/>
</dbReference>
<evidence type="ECO:0000256" key="4">
    <source>
        <dbReference type="RuleBase" id="RU000665"/>
    </source>
</evidence>
<comment type="similarity">
    <text evidence="1 4">Belongs to the eukaryotic ribosomal protein eL36 family.</text>
</comment>
<evidence type="ECO:0000256" key="1">
    <source>
        <dbReference type="ARBA" id="ARBA00006509"/>
    </source>
</evidence>
<name>A0A7S1TW32_9STRA</name>
<proteinExistence type="inferred from homology"/>
<dbReference type="AlphaFoldDB" id="A0A7S1TW32"/>
<evidence type="ECO:0000256" key="2">
    <source>
        <dbReference type="ARBA" id="ARBA00022980"/>
    </source>
</evidence>
<dbReference type="InterPro" id="IPR038097">
    <property type="entry name" value="Ribosomal_eL36_sf"/>
</dbReference>
<dbReference type="FunFam" id="1.10.10.1760:FF:000001">
    <property type="entry name" value="60S ribosomal protein L36"/>
    <property type="match status" value="1"/>
</dbReference>
<evidence type="ECO:0000256" key="5">
    <source>
        <dbReference type="SAM" id="MobiDB-lite"/>
    </source>
</evidence>
<dbReference type="PROSITE" id="PS01190">
    <property type="entry name" value="RIBOSOMAL_L36E"/>
    <property type="match status" value="1"/>
</dbReference>
<dbReference type="GO" id="GO:0003735">
    <property type="term" value="F:structural constituent of ribosome"/>
    <property type="evidence" value="ECO:0007669"/>
    <property type="project" value="InterPro"/>
</dbReference>
<dbReference type="PANTHER" id="PTHR10114">
    <property type="entry name" value="60S RIBOSOMAL PROTEIN L36"/>
    <property type="match status" value="1"/>
</dbReference>
<feature type="region of interest" description="Disordered" evidence="5">
    <location>
        <begin position="1"/>
        <end position="36"/>
    </location>
</feature>
<dbReference type="GO" id="GO:0005840">
    <property type="term" value="C:ribosome"/>
    <property type="evidence" value="ECO:0007669"/>
    <property type="project" value="UniProtKB-KW"/>
</dbReference>
<reference evidence="6" key="1">
    <citation type="submission" date="2021-01" db="EMBL/GenBank/DDBJ databases">
        <authorList>
            <person name="Corre E."/>
            <person name="Pelletier E."/>
            <person name="Niang G."/>
            <person name="Scheremetjew M."/>
            <person name="Finn R."/>
            <person name="Kale V."/>
            <person name="Holt S."/>
            <person name="Cochrane G."/>
            <person name="Meng A."/>
            <person name="Brown T."/>
            <person name="Cohen L."/>
        </authorList>
    </citation>
    <scope>NUCLEOTIDE SEQUENCE</scope>
    <source>
        <strain evidence="6">CCMP2877</strain>
    </source>
</reference>
<gene>
    <name evidence="6" type="ORF">PPAR1163_LOCUS5857</name>
</gene>
<dbReference type="Pfam" id="PF01158">
    <property type="entry name" value="Ribosomal_L36e"/>
    <property type="match status" value="1"/>
</dbReference>
<protein>
    <recommendedName>
        <fullName evidence="4">60S ribosomal protein L36</fullName>
    </recommendedName>
</protein>
<feature type="compositionally biased region" description="Basic residues" evidence="5">
    <location>
        <begin position="22"/>
        <end position="33"/>
    </location>
</feature>
<keyword evidence="3 4" id="KW-0687">Ribonucleoprotein</keyword>
<dbReference type="EMBL" id="HBGJ01009304">
    <property type="protein sequence ID" value="CAD9247500.1"/>
    <property type="molecule type" value="Transcribed_RNA"/>
</dbReference>
<dbReference type="GO" id="GO:0006412">
    <property type="term" value="P:translation"/>
    <property type="evidence" value="ECO:0007669"/>
    <property type="project" value="InterPro"/>
</dbReference>
<dbReference type="InterPro" id="IPR000509">
    <property type="entry name" value="Ribosomal_eL36"/>
</dbReference>
<keyword evidence="2 4" id="KW-0689">Ribosomal protein</keyword>